<feature type="domain" description="ABC1 atypical kinase-like" evidence="2">
    <location>
        <begin position="327"/>
        <end position="551"/>
    </location>
</feature>
<keyword evidence="4" id="KW-1185">Reference proteome</keyword>
<feature type="domain" description="ABC1 atypical kinase-like" evidence="2">
    <location>
        <begin position="234"/>
        <end position="285"/>
    </location>
</feature>
<sequence>MLSCSAQLALCYRHRVTHVLHEIASCRFSTSMWKNIHTLGHQVRIGLTKQKGVGASFARTWESNSRKYLLNQFNKTGKASQRQSRLISSSSSSQQKRSTIFLLELAPLTIFFKRKKYQRCLSPLVLAAIPDEVFTQDAMFTTQPQPENIFLHVLSTFWNMVLFTVRFIHVVVAFLPVLCLLPMTYMNTSCNILWRRLLLYTVEHMGPTFIKLGQWASTRRDLFSPEFCNLFSKLHTRATEHAWSVTKSNLEKAFGERWTDVLLLIDENPIGSGCIAQVHKAYMRTDAIADRDLLEDWLEDIDTEVAAISHHTEERARVNKPDYHNLLPVAVKVLHPDIYTSVTRDLVILRVISRTLEQIFPRLTWLSLTECVSEFAELMTRQIDLRHEAACLEQFSENFSDVPNIRFPKPIRPYCKRDVLVETFEAGEPLSTILTTEAMSLPDGLRETLGIFAVDALLQMIFLDNFVHGDLHPGNILVQNSHNYKAQQDHEVVLVDVFDTVAVESRPMRTSLRLVLLDVGITACLGEKDRQNFKAVFKAVVRGQGERIAELMLTHSRCNNCEDVEGFTREVAHIVNRPGN</sequence>
<evidence type="ECO:0000259" key="2">
    <source>
        <dbReference type="Pfam" id="PF03109"/>
    </source>
</evidence>
<dbReference type="EMBL" id="JAODUO010000133">
    <property type="protein sequence ID" value="KAK2188396.1"/>
    <property type="molecule type" value="Genomic_DNA"/>
</dbReference>
<gene>
    <name evidence="3" type="ORF">NP493_133g02040</name>
</gene>
<dbReference type="CDD" id="cd13971">
    <property type="entry name" value="ADCK2-like"/>
    <property type="match status" value="1"/>
</dbReference>
<dbReference type="InterPro" id="IPR004147">
    <property type="entry name" value="ABC1_dom"/>
</dbReference>
<dbReference type="InterPro" id="IPR011009">
    <property type="entry name" value="Kinase-like_dom_sf"/>
</dbReference>
<dbReference type="InterPro" id="IPR044095">
    <property type="entry name" value="ADCK2_dom"/>
</dbReference>
<organism evidence="3 4">
    <name type="scientific">Ridgeia piscesae</name>
    <name type="common">Tubeworm</name>
    <dbReference type="NCBI Taxonomy" id="27915"/>
    <lineage>
        <taxon>Eukaryota</taxon>
        <taxon>Metazoa</taxon>
        <taxon>Spiralia</taxon>
        <taxon>Lophotrochozoa</taxon>
        <taxon>Annelida</taxon>
        <taxon>Polychaeta</taxon>
        <taxon>Sedentaria</taxon>
        <taxon>Canalipalpata</taxon>
        <taxon>Sabellida</taxon>
        <taxon>Siboglinidae</taxon>
        <taxon>Ridgeia</taxon>
    </lineage>
</organism>
<dbReference type="SUPFAM" id="SSF56112">
    <property type="entry name" value="Protein kinase-like (PK-like)"/>
    <property type="match status" value="1"/>
</dbReference>
<evidence type="ECO:0000313" key="4">
    <source>
        <dbReference type="Proteomes" id="UP001209878"/>
    </source>
</evidence>
<dbReference type="PANTHER" id="PTHR45890:SF1">
    <property type="entry name" value="AARF DOMAIN CONTAINING KINASE 2"/>
    <property type="match status" value="1"/>
</dbReference>
<evidence type="ECO:0000313" key="3">
    <source>
        <dbReference type="EMBL" id="KAK2188396.1"/>
    </source>
</evidence>
<reference evidence="3" key="1">
    <citation type="journal article" date="2023" name="Mol. Biol. Evol.">
        <title>Third-Generation Sequencing Reveals the Adaptive Role of the Epigenome in Three Deep-Sea Polychaetes.</title>
        <authorList>
            <person name="Perez M."/>
            <person name="Aroh O."/>
            <person name="Sun Y."/>
            <person name="Lan Y."/>
            <person name="Juniper S.K."/>
            <person name="Young C.R."/>
            <person name="Angers B."/>
            <person name="Qian P.Y."/>
        </authorList>
    </citation>
    <scope>NUCLEOTIDE SEQUENCE</scope>
    <source>
        <strain evidence="3">R07B-5</strain>
    </source>
</reference>
<accession>A0AAD9P5I6</accession>
<dbReference type="PANTHER" id="PTHR45890">
    <property type="entry name" value="AARF DOMAIN CONTAINING KINASE 2 (PREDICTED)"/>
    <property type="match status" value="1"/>
</dbReference>
<comment type="caution">
    <text evidence="3">The sequence shown here is derived from an EMBL/GenBank/DDBJ whole genome shotgun (WGS) entry which is preliminary data.</text>
</comment>
<name>A0AAD9P5I6_RIDPI</name>
<evidence type="ECO:0000256" key="1">
    <source>
        <dbReference type="ARBA" id="ARBA00009670"/>
    </source>
</evidence>
<proteinExistence type="inferred from homology"/>
<dbReference type="InterPro" id="IPR052402">
    <property type="entry name" value="ADCK_kinase"/>
</dbReference>
<dbReference type="Proteomes" id="UP001209878">
    <property type="component" value="Unassembled WGS sequence"/>
</dbReference>
<dbReference type="GO" id="GO:0005739">
    <property type="term" value="C:mitochondrion"/>
    <property type="evidence" value="ECO:0007669"/>
    <property type="project" value="TreeGrafter"/>
</dbReference>
<protein>
    <recommendedName>
        <fullName evidence="2">ABC1 atypical kinase-like domain-containing protein</fullName>
    </recommendedName>
</protein>
<comment type="similarity">
    <text evidence="1">Belongs to the protein kinase superfamily. ADCK protein kinase family.</text>
</comment>
<dbReference type="Pfam" id="PF03109">
    <property type="entry name" value="ABC1"/>
    <property type="match status" value="2"/>
</dbReference>
<dbReference type="AlphaFoldDB" id="A0AAD9P5I6"/>